<organism evidence="3 4">
    <name type="scientific">Chaetomium strumarium</name>
    <dbReference type="NCBI Taxonomy" id="1170767"/>
    <lineage>
        <taxon>Eukaryota</taxon>
        <taxon>Fungi</taxon>
        <taxon>Dikarya</taxon>
        <taxon>Ascomycota</taxon>
        <taxon>Pezizomycotina</taxon>
        <taxon>Sordariomycetes</taxon>
        <taxon>Sordariomycetidae</taxon>
        <taxon>Sordariales</taxon>
        <taxon>Chaetomiaceae</taxon>
        <taxon>Chaetomium</taxon>
    </lineage>
</organism>
<proteinExistence type="predicted"/>
<keyword evidence="2" id="KW-0812">Transmembrane</keyword>
<sequence length="311" mass="33520">MQKMGLPPDENLPEVVQQRPMTGVSTLPEVVPDPSPEAAPQMYYHESGKYPAQYDDAPKLPHEEPSPVMQMAGQPYDQYQQPWHGAGNPASAISPESSVPWQSFPAGDGDDRTFVGSGPAPEKRICGLRKRVFIIVAAIVGLVIVVAAIGGGVGGAVAARNSQNSADEAAEGDTSSTSASSSSGSISATTTTTRSTSTSSAPTPTITDLINQTDPSVFKMFAFQAWEKPDFKGKSTEVYVEEGFFDINFTATSYIWLPNTTNCCVTFCANEAKSLGYYCDPRRRNESSEGFPRFSLWCGRKDTSMQKRCAQ</sequence>
<dbReference type="EMBL" id="JAUDZG010000006">
    <property type="protein sequence ID" value="KAK3303828.1"/>
    <property type="molecule type" value="Genomic_DNA"/>
</dbReference>
<keyword evidence="4" id="KW-1185">Reference proteome</keyword>
<dbReference type="Proteomes" id="UP001273166">
    <property type="component" value="Unassembled WGS sequence"/>
</dbReference>
<dbReference type="GeneID" id="87882455"/>
<accession>A0AAJ0LZZ5</accession>
<evidence type="ECO:0000313" key="4">
    <source>
        <dbReference type="Proteomes" id="UP001273166"/>
    </source>
</evidence>
<gene>
    <name evidence="3" type="ORF">B0T15DRAFT_285526</name>
</gene>
<comment type="caution">
    <text evidence="3">The sequence shown here is derived from an EMBL/GenBank/DDBJ whole genome shotgun (WGS) entry which is preliminary data.</text>
</comment>
<dbReference type="AlphaFoldDB" id="A0AAJ0LZZ5"/>
<protein>
    <submittedName>
        <fullName evidence="3">Uncharacterized protein</fullName>
    </submittedName>
</protein>
<evidence type="ECO:0000256" key="1">
    <source>
        <dbReference type="SAM" id="MobiDB-lite"/>
    </source>
</evidence>
<evidence type="ECO:0000313" key="3">
    <source>
        <dbReference type="EMBL" id="KAK3303828.1"/>
    </source>
</evidence>
<reference evidence="3" key="1">
    <citation type="journal article" date="2023" name="Mol. Phylogenet. Evol.">
        <title>Genome-scale phylogeny and comparative genomics of the fungal order Sordariales.</title>
        <authorList>
            <person name="Hensen N."/>
            <person name="Bonometti L."/>
            <person name="Westerberg I."/>
            <person name="Brannstrom I.O."/>
            <person name="Guillou S."/>
            <person name="Cros-Aarteil S."/>
            <person name="Calhoun S."/>
            <person name="Haridas S."/>
            <person name="Kuo A."/>
            <person name="Mondo S."/>
            <person name="Pangilinan J."/>
            <person name="Riley R."/>
            <person name="LaButti K."/>
            <person name="Andreopoulos B."/>
            <person name="Lipzen A."/>
            <person name="Chen C."/>
            <person name="Yan M."/>
            <person name="Daum C."/>
            <person name="Ng V."/>
            <person name="Clum A."/>
            <person name="Steindorff A."/>
            <person name="Ohm R.A."/>
            <person name="Martin F."/>
            <person name="Silar P."/>
            <person name="Natvig D.O."/>
            <person name="Lalanne C."/>
            <person name="Gautier V."/>
            <person name="Ament-Velasquez S.L."/>
            <person name="Kruys A."/>
            <person name="Hutchinson M.I."/>
            <person name="Powell A.J."/>
            <person name="Barry K."/>
            <person name="Miller A.N."/>
            <person name="Grigoriev I.V."/>
            <person name="Debuchy R."/>
            <person name="Gladieux P."/>
            <person name="Hiltunen Thoren M."/>
            <person name="Johannesson H."/>
        </authorList>
    </citation>
    <scope>NUCLEOTIDE SEQUENCE</scope>
    <source>
        <strain evidence="3">CBS 333.67</strain>
    </source>
</reference>
<evidence type="ECO:0000256" key="2">
    <source>
        <dbReference type="SAM" id="Phobius"/>
    </source>
</evidence>
<keyword evidence="2" id="KW-1133">Transmembrane helix</keyword>
<dbReference type="RefSeq" id="XP_062719608.1">
    <property type="nucleotide sequence ID" value="XM_062863626.1"/>
</dbReference>
<feature type="compositionally biased region" description="Low complexity" evidence="1">
    <location>
        <begin position="174"/>
        <end position="207"/>
    </location>
</feature>
<reference evidence="3" key="2">
    <citation type="submission" date="2023-06" db="EMBL/GenBank/DDBJ databases">
        <authorList>
            <consortium name="Lawrence Berkeley National Laboratory"/>
            <person name="Mondo S.J."/>
            <person name="Hensen N."/>
            <person name="Bonometti L."/>
            <person name="Westerberg I."/>
            <person name="Brannstrom I.O."/>
            <person name="Guillou S."/>
            <person name="Cros-Aarteil S."/>
            <person name="Calhoun S."/>
            <person name="Haridas S."/>
            <person name="Kuo A."/>
            <person name="Pangilinan J."/>
            <person name="Riley R."/>
            <person name="Labutti K."/>
            <person name="Andreopoulos B."/>
            <person name="Lipzen A."/>
            <person name="Chen C."/>
            <person name="Yanf M."/>
            <person name="Daum C."/>
            <person name="Ng V."/>
            <person name="Clum A."/>
            <person name="Steindorff A."/>
            <person name="Ohm R."/>
            <person name="Martin F."/>
            <person name="Silar P."/>
            <person name="Natvig D."/>
            <person name="Lalanne C."/>
            <person name="Gautier V."/>
            <person name="Ament-Velasquez S.L."/>
            <person name="Kruys A."/>
            <person name="Hutchinson M.I."/>
            <person name="Powell A.J."/>
            <person name="Barry K."/>
            <person name="Miller A.N."/>
            <person name="Grigoriev I.V."/>
            <person name="Debuchy R."/>
            <person name="Gladieux P."/>
            <person name="Thoren M.H."/>
            <person name="Johannesson H."/>
        </authorList>
    </citation>
    <scope>NUCLEOTIDE SEQUENCE</scope>
    <source>
        <strain evidence="3">CBS 333.67</strain>
    </source>
</reference>
<feature type="region of interest" description="Disordered" evidence="1">
    <location>
        <begin position="167"/>
        <end position="207"/>
    </location>
</feature>
<feature type="transmembrane region" description="Helical" evidence="2">
    <location>
        <begin position="132"/>
        <end position="158"/>
    </location>
</feature>
<name>A0AAJ0LZZ5_9PEZI</name>
<keyword evidence="2" id="KW-0472">Membrane</keyword>